<dbReference type="AlphaFoldDB" id="A0A1H7XD13"/>
<dbReference type="InterPro" id="IPR029032">
    <property type="entry name" value="AhpD-like"/>
</dbReference>
<dbReference type="EMBL" id="FOBB01000004">
    <property type="protein sequence ID" value="SEM31680.1"/>
    <property type="molecule type" value="Genomic_DNA"/>
</dbReference>
<accession>A0A1H7XD13</accession>
<dbReference type="Proteomes" id="UP000198984">
    <property type="component" value="Unassembled WGS sequence"/>
</dbReference>
<dbReference type="GO" id="GO:0051920">
    <property type="term" value="F:peroxiredoxin activity"/>
    <property type="evidence" value="ECO:0007669"/>
    <property type="project" value="InterPro"/>
</dbReference>
<proteinExistence type="predicted"/>
<keyword evidence="2" id="KW-0560">Oxidoreductase</keyword>
<gene>
    <name evidence="2" type="ORF">SAMN04488505_10437</name>
</gene>
<dbReference type="PANTHER" id="PTHR34846">
    <property type="entry name" value="4-CARBOXYMUCONOLACTONE DECARBOXYLASE FAMILY PROTEIN (AFU_ORTHOLOGUE AFUA_6G11590)"/>
    <property type="match status" value="1"/>
</dbReference>
<keyword evidence="3" id="KW-1185">Reference proteome</keyword>
<dbReference type="InterPro" id="IPR003779">
    <property type="entry name" value="CMD-like"/>
</dbReference>
<dbReference type="STRING" id="573321.SAMN04488505_10437"/>
<dbReference type="Gene3D" id="1.20.1290.10">
    <property type="entry name" value="AhpD-like"/>
    <property type="match status" value="1"/>
</dbReference>
<dbReference type="NCBIfam" id="TIGR00778">
    <property type="entry name" value="ahpD_dom"/>
    <property type="match status" value="1"/>
</dbReference>
<dbReference type="InterPro" id="IPR004675">
    <property type="entry name" value="AhpD_core"/>
</dbReference>
<dbReference type="Pfam" id="PF02627">
    <property type="entry name" value="CMD"/>
    <property type="match status" value="1"/>
</dbReference>
<evidence type="ECO:0000313" key="2">
    <source>
        <dbReference type="EMBL" id="SEM31680.1"/>
    </source>
</evidence>
<name>A0A1H7XD13_9BACT</name>
<evidence type="ECO:0000313" key="3">
    <source>
        <dbReference type="Proteomes" id="UP000198984"/>
    </source>
</evidence>
<reference evidence="2 3" key="1">
    <citation type="submission" date="2016-10" db="EMBL/GenBank/DDBJ databases">
        <authorList>
            <person name="de Groot N.N."/>
        </authorList>
    </citation>
    <scope>NUCLEOTIDE SEQUENCE [LARGE SCALE GENOMIC DNA]</scope>
    <source>
        <strain evidence="2 3">DSM 21039</strain>
    </source>
</reference>
<dbReference type="SUPFAM" id="SSF69118">
    <property type="entry name" value="AhpD-like"/>
    <property type="match status" value="1"/>
</dbReference>
<sequence length="164" mass="18841">MVSCIAVILYPDQTYKQMKTRMHWKEVDPEAYKAMSTLETYVRNSSLDKKLMDLVKVRASQINGCAFCLDMHAFEARKIGETEQRLYTLAGWRDAPFFTSQERAALALTEAVTLVSSTHVPDDVYNEAAQYFSEKELVQLILLIVTINSWNRIVISTRTLPQLR</sequence>
<protein>
    <submittedName>
        <fullName evidence="2">Alkylhydroperoxidase AhpD family core domain-containing protein</fullName>
    </submittedName>
</protein>
<evidence type="ECO:0000259" key="1">
    <source>
        <dbReference type="Pfam" id="PF02627"/>
    </source>
</evidence>
<dbReference type="PANTHER" id="PTHR34846:SF10">
    <property type="entry name" value="CYTOPLASMIC PROTEIN"/>
    <property type="match status" value="1"/>
</dbReference>
<keyword evidence="2" id="KW-0575">Peroxidase</keyword>
<organism evidence="2 3">
    <name type="scientific">Chitinophaga rupis</name>
    <dbReference type="NCBI Taxonomy" id="573321"/>
    <lineage>
        <taxon>Bacteria</taxon>
        <taxon>Pseudomonadati</taxon>
        <taxon>Bacteroidota</taxon>
        <taxon>Chitinophagia</taxon>
        <taxon>Chitinophagales</taxon>
        <taxon>Chitinophagaceae</taxon>
        <taxon>Chitinophaga</taxon>
    </lineage>
</organism>
<feature type="domain" description="Carboxymuconolactone decarboxylase-like" evidence="1">
    <location>
        <begin position="29"/>
        <end position="110"/>
    </location>
</feature>